<feature type="domain" description="HTH lacI-type" evidence="5">
    <location>
        <begin position="2"/>
        <end position="56"/>
    </location>
</feature>
<dbReference type="CDD" id="cd06288">
    <property type="entry name" value="PBP1_sucrose_transcription_regulator"/>
    <property type="match status" value="1"/>
</dbReference>
<dbReference type="SMART" id="SM00354">
    <property type="entry name" value="HTH_LACI"/>
    <property type="match status" value="1"/>
</dbReference>
<dbReference type="InterPro" id="IPR001761">
    <property type="entry name" value="Peripla_BP/Lac1_sug-bd_dom"/>
</dbReference>
<keyword evidence="4" id="KW-0804">Transcription</keyword>
<evidence type="ECO:0000256" key="4">
    <source>
        <dbReference type="ARBA" id="ARBA00023163"/>
    </source>
</evidence>
<accession>A0A093RXT0</accession>
<dbReference type="Gene3D" id="1.10.260.40">
    <property type="entry name" value="lambda repressor-like DNA-binding domains"/>
    <property type="match status" value="1"/>
</dbReference>
<dbReference type="GO" id="GO:0003700">
    <property type="term" value="F:DNA-binding transcription factor activity"/>
    <property type="evidence" value="ECO:0007669"/>
    <property type="project" value="TreeGrafter"/>
</dbReference>
<keyword evidence="3" id="KW-0238">DNA-binding</keyword>
<dbReference type="PANTHER" id="PTHR30146:SF151">
    <property type="entry name" value="HTH-TYPE TRANSCRIPTIONAL REPRESSOR CYTR"/>
    <property type="match status" value="1"/>
</dbReference>
<keyword evidence="1" id="KW-0678">Repressor</keyword>
<dbReference type="InterPro" id="IPR010982">
    <property type="entry name" value="Lambda_DNA-bd_dom_sf"/>
</dbReference>
<dbReference type="PANTHER" id="PTHR30146">
    <property type="entry name" value="LACI-RELATED TRANSCRIPTIONAL REPRESSOR"/>
    <property type="match status" value="1"/>
</dbReference>
<dbReference type="Proteomes" id="UP000032874">
    <property type="component" value="Unassembled WGS sequence"/>
</dbReference>
<evidence type="ECO:0000256" key="2">
    <source>
        <dbReference type="ARBA" id="ARBA00023015"/>
    </source>
</evidence>
<protein>
    <submittedName>
        <fullName evidence="6">Sucrose operon repressor</fullName>
    </submittedName>
</protein>
<dbReference type="InterPro" id="IPR000843">
    <property type="entry name" value="HTH_LacI"/>
</dbReference>
<dbReference type="AlphaFoldDB" id="A0A093RXT0"/>
<sequence>MVSLKDVAQLAGVSMMTVSRVINHPDTVRPETRKRVMQAVQTLNYIPDHSARKIRTQRNNASTIAILARDTATTPFSVEILLAIEQTAREKGWNSFLINIFSEQDSARAVRQLLAQRPDGIIYTTMGLRHITLPDALKGENVILANCQSDDKSLPAYIPNNFDAQYQATRYLIDRGYQKPLCFWLPDAEVASRDRRNGFEQAWQTAGRSLSDASQHHMMLGDEHYTDLAELLATKLQDNHPDFDVLICGNDRIAFIAYQVLLARGIAIPEQVAVLGFDNQVGMGNLFLPPLSTIQLPHDEIGRQATLHIIENRENGGCQQLPCPLLIRSST</sequence>
<gene>
    <name evidence="6" type="ORF">KP22_11570</name>
</gene>
<dbReference type="Pfam" id="PF00356">
    <property type="entry name" value="LacI"/>
    <property type="match status" value="1"/>
</dbReference>
<dbReference type="STRING" id="55207.KP22_11570"/>
<dbReference type="InterPro" id="IPR028082">
    <property type="entry name" value="Peripla_BP_I"/>
</dbReference>
<dbReference type="GO" id="GO:0000976">
    <property type="term" value="F:transcription cis-regulatory region binding"/>
    <property type="evidence" value="ECO:0007669"/>
    <property type="project" value="TreeGrafter"/>
</dbReference>
<dbReference type="eggNOG" id="COG1609">
    <property type="taxonomic scope" value="Bacteria"/>
</dbReference>
<evidence type="ECO:0000313" key="7">
    <source>
        <dbReference type="Proteomes" id="UP000032874"/>
    </source>
</evidence>
<organism evidence="6 7">
    <name type="scientific">Pectobacterium betavasculorum</name>
    <dbReference type="NCBI Taxonomy" id="55207"/>
    <lineage>
        <taxon>Bacteria</taxon>
        <taxon>Pseudomonadati</taxon>
        <taxon>Pseudomonadota</taxon>
        <taxon>Gammaproteobacteria</taxon>
        <taxon>Enterobacterales</taxon>
        <taxon>Pectobacteriaceae</taxon>
        <taxon>Pectobacterium</taxon>
    </lineage>
</organism>
<dbReference type="EMBL" id="JQHM01000003">
    <property type="protein sequence ID" value="KFX05339.1"/>
    <property type="molecule type" value="Genomic_DNA"/>
</dbReference>
<dbReference type="RefSeq" id="WP_039324325.1">
    <property type="nucleotide sequence ID" value="NZ_JQHM01000003.1"/>
</dbReference>
<proteinExistence type="predicted"/>
<dbReference type="Gene3D" id="3.40.50.2300">
    <property type="match status" value="2"/>
</dbReference>
<evidence type="ECO:0000256" key="1">
    <source>
        <dbReference type="ARBA" id="ARBA00022491"/>
    </source>
</evidence>
<dbReference type="PRINTS" id="PR00036">
    <property type="entry name" value="HTHLACI"/>
</dbReference>
<comment type="caution">
    <text evidence="6">The sequence shown here is derived from an EMBL/GenBank/DDBJ whole genome shotgun (WGS) entry which is preliminary data.</text>
</comment>
<evidence type="ECO:0000256" key="3">
    <source>
        <dbReference type="ARBA" id="ARBA00023125"/>
    </source>
</evidence>
<dbReference type="PROSITE" id="PS00356">
    <property type="entry name" value="HTH_LACI_1"/>
    <property type="match status" value="1"/>
</dbReference>
<dbReference type="SUPFAM" id="SSF53822">
    <property type="entry name" value="Periplasmic binding protein-like I"/>
    <property type="match status" value="1"/>
</dbReference>
<dbReference type="SUPFAM" id="SSF47413">
    <property type="entry name" value="lambda repressor-like DNA-binding domains"/>
    <property type="match status" value="1"/>
</dbReference>
<reference evidence="6 7" key="1">
    <citation type="submission" date="2014-08" db="EMBL/GenBank/DDBJ databases">
        <title>Genome sequences of NCPPB Pectobacterium isolates.</title>
        <authorList>
            <person name="Glover R.H."/>
            <person name="Sapp M."/>
            <person name="Elphinstone J."/>
        </authorList>
    </citation>
    <scope>NUCLEOTIDE SEQUENCE [LARGE SCALE GENOMIC DNA]</scope>
    <source>
        <strain evidence="6 7">NCPPB 2795</strain>
    </source>
</reference>
<dbReference type="CDD" id="cd01392">
    <property type="entry name" value="HTH_LacI"/>
    <property type="match status" value="1"/>
</dbReference>
<evidence type="ECO:0000313" key="6">
    <source>
        <dbReference type="EMBL" id="KFX05339.1"/>
    </source>
</evidence>
<keyword evidence="2" id="KW-0805">Transcription regulation</keyword>
<dbReference type="Pfam" id="PF00532">
    <property type="entry name" value="Peripla_BP_1"/>
    <property type="match status" value="1"/>
</dbReference>
<name>A0A093RXT0_9GAMM</name>
<evidence type="ECO:0000259" key="5">
    <source>
        <dbReference type="PROSITE" id="PS50932"/>
    </source>
</evidence>
<dbReference type="PROSITE" id="PS50932">
    <property type="entry name" value="HTH_LACI_2"/>
    <property type="match status" value="1"/>
</dbReference>